<proteinExistence type="predicted"/>
<organism evidence="2">
    <name type="scientific">Phaeomonas parva</name>
    <dbReference type="NCBI Taxonomy" id="124430"/>
    <lineage>
        <taxon>Eukaryota</taxon>
        <taxon>Sar</taxon>
        <taxon>Stramenopiles</taxon>
        <taxon>Ochrophyta</taxon>
        <taxon>Pinguiophyceae</taxon>
        <taxon>Pinguiochrysidales</taxon>
        <taxon>Pinguiochrysidaceae</taxon>
        <taxon>Phaeomonas</taxon>
    </lineage>
</organism>
<evidence type="ECO:0000256" key="1">
    <source>
        <dbReference type="SAM" id="MobiDB-lite"/>
    </source>
</evidence>
<name>A0A7S1TP52_9STRA</name>
<feature type="compositionally biased region" description="Low complexity" evidence="1">
    <location>
        <begin position="280"/>
        <end position="298"/>
    </location>
</feature>
<reference evidence="2" key="1">
    <citation type="submission" date="2021-01" db="EMBL/GenBank/DDBJ databases">
        <authorList>
            <person name="Corre E."/>
            <person name="Pelletier E."/>
            <person name="Niang G."/>
            <person name="Scheremetjew M."/>
            <person name="Finn R."/>
            <person name="Kale V."/>
            <person name="Holt S."/>
            <person name="Cochrane G."/>
            <person name="Meng A."/>
            <person name="Brown T."/>
            <person name="Cohen L."/>
        </authorList>
    </citation>
    <scope>NUCLEOTIDE SEQUENCE</scope>
    <source>
        <strain evidence="2">CCMP2877</strain>
    </source>
</reference>
<feature type="region of interest" description="Disordered" evidence="1">
    <location>
        <begin position="273"/>
        <end position="300"/>
    </location>
</feature>
<evidence type="ECO:0000313" key="2">
    <source>
        <dbReference type="EMBL" id="CAD9242599.1"/>
    </source>
</evidence>
<protein>
    <submittedName>
        <fullName evidence="2">Uncharacterized protein</fullName>
    </submittedName>
</protein>
<accession>A0A7S1TP52</accession>
<gene>
    <name evidence="2" type="ORF">PPAR1163_LOCUS942</name>
</gene>
<dbReference type="AlphaFoldDB" id="A0A7S1TP52"/>
<dbReference type="EMBL" id="HBGJ01001346">
    <property type="protein sequence ID" value="CAD9242599.1"/>
    <property type="molecule type" value="Transcribed_RNA"/>
</dbReference>
<sequence length="417" mass="42927">MGDAPAAGDGDAGLIPLGELRLDSVAALLSSVALPPALPDLLGSLGYETVDDLVRGAHDDAFAERLGGQGVPPAEISLVQRVVMSVIVGVQTPEKAPRPVEPIGDDSLDNYLPLGDGGLDAGDAGDATPLNIRNIWADGHNNSLMDESLGGDFGDGFGDAFQGGGDGFGGGSAGAFADFGGDDDGGIIDGGDDGFGGFGDDGFRGDNDGFGGGISVGDLGSIGGGGFPDAFEAIPAGAASPTQTHAHAFDDRYLDLSDFDFLTPQKAEQKASGYTPLIIDAPSEGSASGDSSAAGASPDAEEDLSKAVGFRVRLRGRRYTDDPAGRGVLWNYECKSLAATKHMLRRHGCDTLQVDSLDLVARPGAKDESFVSAVPSAPLSSPLLLTYHPERETMPMSEHHEYEPSPNAWLVHRYPGT</sequence>